<dbReference type="InterPro" id="IPR036188">
    <property type="entry name" value="FAD/NAD-bd_sf"/>
</dbReference>
<dbReference type="InterPro" id="IPR055275">
    <property type="entry name" value="Ferredox_Rdtase"/>
</dbReference>
<evidence type="ECO:0000256" key="6">
    <source>
        <dbReference type="ARBA" id="ARBA00023002"/>
    </source>
</evidence>
<dbReference type="GO" id="GO:0004324">
    <property type="term" value="F:ferredoxin-NADP+ reductase activity"/>
    <property type="evidence" value="ECO:0007669"/>
    <property type="project" value="UniProtKB-EC"/>
</dbReference>
<feature type="binding site" evidence="7">
    <location>
        <begin position="368"/>
        <end position="370"/>
    </location>
    <ligand>
        <name>FAD</name>
        <dbReference type="ChEBI" id="CHEBI:57692"/>
    </ligand>
</feature>
<evidence type="ECO:0000256" key="1">
    <source>
        <dbReference type="ARBA" id="ARBA00001974"/>
    </source>
</evidence>
<reference evidence="10 11" key="1">
    <citation type="submission" date="2015-10" db="EMBL/GenBank/DDBJ databases">
        <title>Transcriptomic analysis of a linuron degrading triple-species bacterial consortium.</title>
        <authorList>
            <person name="Albers P."/>
        </authorList>
    </citation>
    <scope>NUCLEOTIDE SEQUENCE [LARGE SCALE GENOMIC DNA]</scope>
    <source>
        <strain evidence="10 11">WDL6</strain>
    </source>
</reference>
<feature type="binding site" evidence="7">
    <location>
        <position position="44"/>
    </location>
    <ligand>
        <name>FAD</name>
        <dbReference type="ChEBI" id="CHEBI:57692"/>
    </ligand>
</feature>
<feature type="binding site" evidence="7">
    <location>
        <position position="361"/>
    </location>
    <ligand>
        <name>FAD</name>
        <dbReference type="ChEBI" id="CHEBI:57692"/>
    </ligand>
</feature>
<feature type="binding site" evidence="8">
    <location>
        <position position="368"/>
    </location>
    <ligand>
        <name>NADP(+)</name>
        <dbReference type="ChEBI" id="CHEBI:58349"/>
    </ligand>
</feature>
<comment type="cofactor">
    <cofactor evidence="1 7">
        <name>FAD</name>
        <dbReference type="ChEBI" id="CHEBI:57692"/>
    </cofactor>
</comment>
<dbReference type="STRING" id="121290.APY04_0019"/>
<evidence type="ECO:0000256" key="7">
    <source>
        <dbReference type="PIRSR" id="PIRSR000362-1"/>
    </source>
</evidence>
<dbReference type="PIRSF" id="PIRSF000362">
    <property type="entry name" value="FNR"/>
    <property type="match status" value="1"/>
</dbReference>
<dbReference type="EMBL" id="LMTR01000003">
    <property type="protein sequence ID" value="KWT72969.1"/>
    <property type="molecule type" value="Genomic_DNA"/>
</dbReference>
<dbReference type="PANTHER" id="PTHR48467">
    <property type="entry name" value="GLUTAMATE SYNTHASE 1 [NADH], CHLOROPLASTIC-LIKE"/>
    <property type="match status" value="1"/>
</dbReference>
<keyword evidence="4 7" id="KW-0274">FAD</keyword>
<evidence type="ECO:0000256" key="5">
    <source>
        <dbReference type="ARBA" id="ARBA00022857"/>
    </source>
</evidence>
<keyword evidence="6 10" id="KW-0560">Oxidoreductase</keyword>
<feature type="binding site" evidence="7">
    <location>
        <position position="80"/>
    </location>
    <ligand>
        <name>FAD</name>
        <dbReference type="ChEBI" id="CHEBI:57692"/>
    </ligand>
</feature>
<sequence>MSERIHVAIVGSGPSGFYAADTLLKTDLPFQIDMFERLPTPFGLVRSGVAPDHQKLKQSIQAFEQIAQSPSFTFVGNVSVGTDVTVEQLRSAYHAVIFACGAQNDRSIGIPGEDLAGSHTATEFVGWYNGHPDYRDRTFDLQQEVVAIVGQGNVAADVCRILMRPVDELRSSDIAEHALDALANSRVKEVHVIGRRGPVQAKFTTKELRELANLSGVVATIDSEQLKISETCRAELAHQASANAKKNFDLFQGMAVTPPAGATRRIHFHFMASPKELRGSQRVEALTLARNRLAGGEFAQYAVSTGEEQELACGLVFRSIGYKGKPMPGLPFDASKGVLPNRLGRLVDGDAALQGLYVTGWLKRGPSGIIGTNRADSIETVEALLEDLRSGALRDAVGLAAVEPLIRTGQRIVSFNDWRAIDAAEVARGASRGKPREKFTRIDEMLACCP</sequence>
<gene>
    <name evidence="10" type="ORF">APY04_0019</name>
</gene>
<feature type="binding site" evidence="8">
    <location>
        <position position="207"/>
    </location>
    <ligand>
        <name>NADP(+)</name>
        <dbReference type="ChEBI" id="CHEBI:58349"/>
    </ligand>
</feature>
<dbReference type="Gene3D" id="3.40.50.720">
    <property type="entry name" value="NAD(P)-binding Rossmann-like Domain"/>
    <property type="match status" value="1"/>
</dbReference>
<evidence type="ECO:0000256" key="4">
    <source>
        <dbReference type="ARBA" id="ARBA00022827"/>
    </source>
</evidence>
<dbReference type="RefSeq" id="WP_198150980.1">
    <property type="nucleotide sequence ID" value="NZ_LMTR01000003.1"/>
</dbReference>
<dbReference type="SUPFAM" id="SSF51971">
    <property type="entry name" value="Nucleotide-binding domain"/>
    <property type="match status" value="2"/>
</dbReference>
<dbReference type="PRINTS" id="PR00419">
    <property type="entry name" value="ADXRDTASE"/>
</dbReference>
<dbReference type="PATRIC" id="fig|121290.4.peg.3289"/>
<feature type="binding site" evidence="7">
    <location>
        <position position="15"/>
    </location>
    <ligand>
        <name>FAD</name>
        <dbReference type="ChEBI" id="CHEBI:57692"/>
    </ligand>
</feature>
<evidence type="ECO:0000256" key="8">
    <source>
        <dbReference type="PIRSR" id="PIRSR000362-2"/>
    </source>
</evidence>
<keyword evidence="3" id="KW-0285">Flavoprotein</keyword>
<protein>
    <submittedName>
        <fullName evidence="10">Ferredoxin--NADP(+) reductase, actinobacterial (Eukaryote-like) type</fullName>
        <ecNumber evidence="10">1.18.1.2</ecNumber>
    </submittedName>
</protein>
<evidence type="ECO:0000256" key="3">
    <source>
        <dbReference type="ARBA" id="ARBA00022630"/>
    </source>
</evidence>
<evidence type="ECO:0000313" key="10">
    <source>
        <dbReference type="EMBL" id="KWT72969.1"/>
    </source>
</evidence>
<feature type="binding site" evidence="8">
    <location>
        <begin position="151"/>
        <end position="154"/>
    </location>
    <ligand>
        <name>NADP(+)</name>
        <dbReference type="ChEBI" id="CHEBI:58349"/>
    </ligand>
</feature>
<dbReference type="AlphaFoldDB" id="A0A109BQE8"/>
<dbReference type="Pfam" id="PF07992">
    <property type="entry name" value="Pyr_redox_2"/>
    <property type="match status" value="1"/>
</dbReference>
<evidence type="ECO:0000259" key="9">
    <source>
        <dbReference type="Pfam" id="PF07992"/>
    </source>
</evidence>
<name>A0A109BQE8_HYPSL</name>
<dbReference type="EC" id="1.18.1.2" evidence="10"/>
<evidence type="ECO:0000313" key="11">
    <source>
        <dbReference type="Proteomes" id="UP000059074"/>
    </source>
</evidence>
<comment type="caution">
    <text evidence="10">The sequence shown here is derived from an EMBL/GenBank/DDBJ whole genome shotgun (WGS) entry which is preliminary data.</text>
</comment>
<organism evidence="10 11">
    <name type="scientific">Hyphomicrobium sulfonivorans</name>
    <dbReference type="NCBI Taxonomy" id="121290"/>
    <lineage>
        <taxon>Bacteria</taxon>
        <taxon>Pseudomonadati</taxon>
        <taxon>Pseudomonadota</taxon>
        <taxon>Alphaproteobacteria</taxon>
        <taxon>Hyphomicrobiales</taxon>
        <taxon>Hyphomicrobiaceae</taxon>
        <taxon>Hyphomicrobium</taxon>
    </lineage>
</organism>
<accession>A0A109BQE8</accession>
<evidence type="ECO:0000256" key="2">
    <source>
        <dbReference type="ARBA" id="ARBA00008312"/>
    </source>
</evidence>
<feature type="binding site" evidence="8">
    <location>
        <begin position="195"/>
        <end position="196"/>
    </location>
    <ligand>
        <name>NADP(+)</name>
        <dbReference type="ChEBI" id="CHEBI:58349"/>
    </ligand>
</feature>
<dbReference type="Proteomes" id="UP000059074">
    <property type="component" value="Unassembled WGS sequence"/>
</dbReference>
<keyword evidence="11" id="KW-1185">Reference proteome</keyword>
<feature type="binding site" evidence="7">
    <location>
        <position position="36"/>
    </location>
    <ligand>
        <name>FAD</name>
        <dbReference type="ChEBI" id="CHEBI:57692"/>
    </ligand>
</feature>
<dbReference type="Gene3D" id="3.50.50.60">
    <property type="entry name" value="FAD/NAD(P)-binding domain"/>
    <property type="match status" value="1"/>
</dbReference>
<dbReference type="PANTHER" id="PTHR48467:SF1">
    <property type="entry name" value="GLUTAMATE SYNTHASE 1 [NADH], CHLOROPLASTIC-LIKE"/>
    <property type="match status" value="1"/>
</dbReference>
<dbReference type="InterPro" id="IPR023753">
    <property type="entry name" value="FAD/NAD-binding_dom"/>
</dbReference>
<dbReference type="InterPro" id="IPR021163">
    <property type="entry name" value="Ferredox_Rdtase_adrenod"/>
</dbReference>
<feature type="domain" description="FAD/NAD(P)-binding" evidence="9">
    <location>
        <begin position="6"/>
        <end position="209"/>
    </location>
</feature>
<proteinExistence type="inferred from homology"/>
<comment type="similarity">
    <text evidence="2">Belongs to the ferredoxin--NADP reductase type 1 family.</text>
</comment>
<keyword evidence="5 8" id="KW-0521">NADP</keyword>